<keyword evidence="2" id="KW-1185">Reference proteome</keyword>
<sequence length="744" mass="82311">MTQAPAAHPTGTAPRRRDPRYDLLFEPIRIGPKVMKNRFYQVPQCTGAGHPRPGSNAGHRAVKAEGGWGGLSTESCSIHPEVNQSTSTNTTMWDEGDVINHRHMVDEVHKWGALAGVELGAGGVKDNLWSRYVAAAFDRFPSGGTPKVYTYAATEEDIARIMQMYEDAARRAKDAGFDILYIHGAAGVFPVHALSRHFNRRTDGYGGSFENRARFWVEALERLKKVAGDDCAVATRISIDDLAGPWGLELRDEGLAFVEYITKLGLVDMWDIIIGGSGEDMWGEDSGPSRFYKSNHQSPWNAEVKRIAKVPVVGVGRFTEPDEMVRVIRSGQLDIIGAARPSIADPWLPRKIDEGRVEDICECIGCNACVSRFNLNNMIICTQNPTALEEYRRGWHPERFEPTPNPEMVLVVGAGPSGLECARVLGKRGYEVHLVEAKEQLGGHLRDVVRLPGLAEWGRVYDYRESQIARMPNVTVMRGTGLVTAEDILDYGARRVVLATGARWAGNGLGASGPDTIPGIDAALDHFVTPEQFFAGKAIGERVVVLDSDGYFMAISIAEVLADQGKQVTLVTHLETVAPMTALTLEGYNLRRMLREKGIKERTGHWVDKVDKAGNGVEVVLYDRYRDGSRRTTTPQTGVYPRRLGDAVEILDCDSVILCTSREAKTELYDGVMALKPRWQDAGLETVVRSGDCLAPRYLADAIFDGHRIAREFESVNPERPKAIIRERQIWGHETFPKLGDHVV</sequence>
<evidence type="ECO:0000313" key="1">
    <source>
        <dbReference type="EMBL" id="MBK1868482.1"/>
    </source>
</evidence>
<protein>
    <submittedName>
        <fullName evidence="1">FAD-dependent oxidoreductase</fullName>
    </submittedName>
</protein>
<dbReference type="Proteomes" id="UP000616151">
    <property type="component" value="Unassembled WGS sequence"/>
</dbReference>
<proteinExistence type="predicted"/>
<reference evidence="1" key="1">
    <citation type="submission" date="2021-01" db="EMBL/GenBank/DDBJ databases">
        <authorList>
            <person name="Sun Q."/>
        </authorList>
    </citation>
    <scope>NUCLEOTIDE SEQUENCE</scope>
    <source>
        <strain evidence="1">YIM B02566</strain>
    </source>
</reference>
<evidence type="ECO:0000313" key="2">
    <source>
        <dbReference type="Proteomes" id="UP000616151"/>
    </source>
</evidence>
<gene>
    <name evidence="1" type="ORF">JHL16_19160</name>
</gene>
<accession>A0ACC5R767</accession>
<dbReference type="EMBL" id="JAENHL010000007">
    <property type="protein sequence ID" value="MBK1868482.1"/>
    <property type="molecule type" value="Genomic_DNA"/>
</dbReference>
<comment type="caution">
    <text evidence="1">The sequence shown here is derived from an EMBL/GenBank/DDBJ whole genome shotgun (WGS) entry which is preliminary data.</text>
</comment>
<name>A0ACC5R767_9HYPH</name>
<organism evidence="1 2">
    <name type="scientific">Taklimakanibacter albus</name>
    <dbReference type="NCBI Taxonomy" id="2800327"/>
    <lineage>
        <taxon>Bacteria</taxon>
        <taxon>Pseudomonadati</taxon>
        <taxon>Pseudomonadota</taxon>
        <taxon>Alphaproteobacteria</taxon>
        <taxon>Hyphomicrobiales</taxon>
        <taxon>Aestuariivirgaceae</taxon>
        <taxon>Taklimakanibacter</taxon>
    </lineage>
</organism>